<accession>A0A8C8RNK7</accession>
<evidence type="ECO:0000313" key="2">
    <source>
        <dbReference type="Proteomes" id="UP000694393"/>
    </source>
</evidence>
<evidence type="ECO:0000313" key="1">
    <source>
        <dbReference type="Ensembl" id="ENSPCEP00000007486.1"/>
    </source>
</evidence>
<organism evidence="1 2">
    <name type="scientific">Pelusios castaneus</name>
    <name type="common">West African mud turtle</name>
    <dbReference type="NCBI Taxonomy" id="367368"/>
    <lineage>
        <taxon>Eukaryota</taxon>
        <taxon>Metazoa</taxon>
        <taxon>Chordata</taxon>
        <taxon>Craniata</taxon>
        <taxon>Vertebrata</taxon>
        <taxon>Euteleostomi</taxon>
        <taxon>Archelosauria</taxon>
        <taxon>Testudinata</taxon>
        <taxon>Testudines</taxon>
        <taxon>Pleurodira</taxon>
        <taxon>Pelomedusidae</taxon>
        <taxon>Pelusios</taxon>
    </lineage>
</organism>
<reference evidence="1" key="1">
    <citation type="submission" date="2025-08" db="UniProtKB">
        <authorList>
            <consortium name="Ensembl"/>
        </authorList>
    </citation>
    <scope>IDENTIFICATION</scope>
</reference>
<name>A0A8C8RNK7_9SAUR</name>
<dbReference type="AlphaFoldDB" id="A0A8C8RNK7"/>
<dbReference type="Ensembl" id="ENSPCET00000007754.1">
    <property type="protein sequence ID" value="ENSPCEP00000007486.1"/>
    <property type="gene ID" value="ENSPCEG00000006009.1"/>
</dbReference>
<protein>
    <submittedName>
        <fullName evidence="1">Uncharacterized protein</fullName>
    </submittedName>
</protein>
<proteinExistence type="predicted"/>
<keyword evidence="2" id="KW-1185">Reference proteome</keyword>
<dbReference type="Proteomes" id="UP000694393">
    <property type="component" value="Unplaced"/>
</dbReference>
<sequence length="73" mass="8538">MASEAHNVRKWNLLHAKDCHIDHRQSISHSTNKNMKEYPQLPLWEKWVLSASENQADNKQSFKKATNITPIIK</sequence>
<reference evidence="1" key="2">
    <citation type="submission" date="2025-09" db="UniProtKB">
        <authorList>
            <consortium name="Ensembl"/>
        </authorList>
    </citation>
    <scope>IDENTIFICATION</scope>
</reference>